<dbReference type="EMBL" id="JACASE010000002">
    <property type="protein sequence ID" value="KAF6495853.1"/>
    <property type="molecule type" value="Genomic_DNA"/>
</dbReference>
<keyword evidence="3" id="KW-1185">Reference proteome</keyword>
<gene>
    <name evidence="2" type="ORF">HJG63_010188</name>
</gene>
<dbReference type="AlphaFoldDB" id="A0A7J8JG39"/>
<evidence type="ECO:0000313" key="3">
    <source>
        <dbReference type="Proteomes" id="UP000593571"/>
    </source>
</evidence>
<proteinExistence type="predicted"/>
<evidence type="ECO:0000313" key="2">
    <source>
        <dbReference type="EMBL" id="KAF6495853.1"/>
    </source>
</evidence>
<evidence type="ECO:0000256" key="1">
    <source>
        <dbReference type="SAM" id="MobiDB-lite"/>
    </source>
</evidence>
<protein>
    <submittedName>
        <fullName evidence="2">Uncharacterized protein</fullName>
    </submittedName>
</protein>
<accession>A0A7J8JG39</accession>
<dbReference type="Proteomes" id="UP000593571">
    <property type="component" value="Unassembled WGS sequence"/>
</dbReference>
<name>A0A7J8JG39_ROUAE</name>
<feature type="region of interest" description="Disordered" evidence="1">
    <location>
        <begin position="125"/>
        <end position="147"/>
    </location>
</feature>
<reference evidence="2 3" key="1">
    <citation type="journal article" date="2020" name="Nature">
        <title>Six reference-quality genomes reveal evolution of bat adaptations.</title>
        <authorList>
            <person name="Jebb D."/>
            <person name="Huang Z."/>
            <person name="Pippel M."/>
            <person name="Hughes G.M."/>
            <person name="Lavrichenko K."/>
            <person name="Devanna P."/>
            <person name="Winkler S."/>
            <person name="Jermiin L.S."/>
            <person name="Skirmuntt E.C."/>
            <person name="Katzourakis A."/>
            <person name="Burkitt-Gray L."/>
            <person name="Ray D.A."/>
            <person name="Sullivan K.A.M."/>
            <person name="Roscito J.G."/>
            <person name="Kirilenko B.M."/>
            <person name="Davalos L.M."/>
            <person name="Corthals A.P."/>
            <person name="Power M.L."/>
            <person name="Jones G."/>
            <person name="Ransome R.D."/>
            <person name="Dechmann D.K.N."/>
            <person name="Locatelli A.G."/>
            <person name="Puechmaille S.J."/>
            <person name="Fedrigo O."/>
            <person name="Jarvis E.D."/>
            <person name="Hiller M."/>
            <person name="Vernes S.C."/>
            <person name="Myers E.W."/>
            <person name="Teeling E.C."/>
        </authorList>
    </citation>
    <scope>NUCLEOTIDE SEQUENCE [LARGE SCALE GENOMIC DNA]</scope>
    <source>
        <strain evidence="2">MRouAeg1</strain>
        <tissue evidence="2">Muscle</tissue>
    </source>
</reference>
<feature type="compositionally biased region" description="Polar residues" evidence="1">
    <location>
        <begin position="136"/>
        <end position="147"/>
    </location>
</feature>
<sequence length="147" mass="16232">MAKKASHTQTESKSYQRPGKVAEPDVKLAAHFQVHSVGASMVLTLILSGFPAGHRQQLNFACNGAPLKRPQNEHTQGTTLDHSRTLPNHLHRQHTLRADWAGTRVSRLLYPARLSFRIKGQMNFPGKKKAKGGHCHQTNVTGNIKGT</sequence>
<feature type="region of interest" description="Disordered" evidence="1">
    <location>
        <begin position="1"/>
        <end position="21"/>
    </location>
</feature>
<comment type="caution">
    <text evidence="2">The sequence shown here is derived from an EMBL/GenBank/DDBJ whole genome shotgun (WGS) entry which is preliminary data.</text>
</comment>
<organism evidence="2 3">
    <name type="scientific">Rousettus aegyptiacus</name>
    <name type="common">Egyptian fruit bat</name>
    <name type="synonym">Pteropus aegyptiacus</name>
    <dbReference type="NCBI Taxonomy" id="9407"/>
    <lineage>
        <taxon>Eukaryota</taxon>
        <taxon>Metazoa</taxon>
        <taxon>Chordata</taxon>
        <taxon>Craniata</taxon>
        <taxon>Vertebrata</taxon>
        <taxon>Euteleostomi</taxon>
        <taxon>Mammalia</taxon>
        <taxon>Eutheria</taxon>
        <taxon>Laurasiatheria</taxon>
        <taxon>Chiroptera</taxon>
        <taxon>Yinpterochiroptera</taxon>
        <taxon>Pteropodoidea</taxon>
        <taxon>Pteropodidae</taxon>
        <taxon>Rousettinae</taxon>
        <taxon>Rousettus</taxon>
    </lineage>
</organism>